<evidence type="ECO:0000313" key="3">
    <source>
        <dbReference type="Proteomes" id="UP000602260"/>
    </source>
</evidence>
<protein>
    <submittedName>
        <fullName evidence="2">Amidohydrolase</fullName>
    </submittedName>
</protein>
<gene>
    <name evidence="2" type="ORF">H8S55_10275</name>
</gene>
<dbReference type="SUPFAM" id="SSF51338">
    <property type="entry name" value="Composite domain of metallo-dependent hydrolases"/>
    <property type="match status" value="1"/>
</dbReference>
<sequence length="386" mass="41164">MLIINGIVHTMDGQTIPRGFVAVSGGKIARVGAMEDCPAEWEGETVDAGGDHVLPGLIDAHSHLGMFGDAVGFEGDDGNEATDPCTPHLRAIDAIYPQDRCFQEAREGGVTTVLTGPGSANPVSGQFAAIKTAGRWVDEMIVKAPAAMKMALGENPKCVYNERHETPVTRMATAAIIRENLSKALEYGEKLDRAEEDEDEERPEFDLKLEALLPVVRGELPVHIHAHRADDIATGVRIAKEFRLKCVIVHGTEGHLLPELLAAEGIPVITGPSLGDRSKPELRNMTIENPAKLAGAGVDIAICTDHPETPVQYLPMCAAMAVKGGLGREQALSAITIGAARIAGIADRVGSLTPGKDADIVITHGDPLDMLCRVRMVWIDGRLIKG</sequence>
<feature type="domain" description="Amidohydrolase-related" evidence="1">
    <location>
        <begin position="53"/>
        <end position="383"/>
    </location>
</feature>
<dbReference type="AlphaFoldDB" id="A0A8J6M1Y9"/>
<dbReference type="InterPro" id="IPR006680">
    <property type="entry name" value="Amidohydro-rel"/>
</dbReference>
<proteinExistence type="predicted"/>
<dbReference type="PANTHER" id="PTHR43135">
    <property type="entry name" value="ALPHA-D-RIBOSE 1-METHYLPHOSPHONATE 5-TRIPHOSPHATE DIPHOSPHATASE"/>
    <property type="match status" value="1"/>
</dbReference>
<dbReference type="Proteomes" id="UP000602260">
    <property type="component" value="Unassembled WGS sequence"/>
</dbReference>
<organism evidence="2 3">
    <name type="scientific">Flintibacter faecis</name>
    <dbReference type="NCBI Taxonomy" id="2763047"/>
    <lineage>
        <taxon>Bacteria</taxon>
        <taxon>Bacillati</taxon>
        <taxon>Bacillota</taxon>
        <taxon>Clostridia</taxon>
        <taxon>Eubacteriales</taxon>
        <taxon>Flintibacter</taxon>
    </lineage>
</organism>
<dbReference type="SUPFAM" id="SSF51556">
    <property type="entry name" value="Metallo-dependent hydrolases"/>
    <property type="match status" value="1"/>
</dbReference>
<dbReference type="CDD" id="cd01309">
    <property type="entry name" value="Met_dep_hydrolase_C"/>
    <property type="match status" value="1"/>
</dbReference>
<dbReference type="RefSeq" id="WP_186878894.1">
    <property type="nucleotide sequence ID" value="NZ_JACOPN010000007.1"/>
</dbReference>
<dbReference type="InterPro" id="IPR011059">
    <property type="entry name" value="Metal-dep_hydrolase_composite"/>
</dbReference>
<dbReference type="EMBL" id="JACOPN010000007">
    <property type="protein sequence ID" value="MBC5717704.1"/>
    <property type="molecule type" value="Genomic_DNA"/>
</dbReference>
<dbReference type="Pfam" id="PF01979">
    <property type="entry name" value="Amidohydro_1"/>
    <property type="match status" value="1"/>
</dbReference>
<evidence type="ECO:0000259" key="1">
    <source>
        <dbReference type="Pfam" id="PF01979"/>
    </source>
</evidence>
<reference evidence="2" key="1">
    <citation type="submission" date="2020-08" db="EMBL/GenBank/DDBJ databases">
        <title>Genome public.</title>
        <authorList>
            <person name="Liu C."/>
            <person name="Sun Q."/>
        </authorList>
    </citation>
    <scope>NUCLEOTIDE SEQUENCE</scope>
    <source>
        <strain evidence="2">BX5</strain>
    </source>
</reference>
<dbReference type="InterPro" id="IPR051781">
    <property type="entry name" value="Metallo-dep_Hydrolase"/>
</dbReference>
<dbReference type="InterPro" id="IPR032466">
    <property type="entry name" value="Metal_Hydrolase"/>
</dbReference>
<dbReference type="GO" id="GO:0016810">
    <property type="term" value="F:hydrolase activity, acting on carbon-nitrogen (but not peptide) bonds"/>
    <property type="evidence" value="ECO:0007669"/>
    <property type="project" value="InterPro"/>
</dbReference>
<name>A0A8J6M1Y9_9FIRM</name>
<keyword evidence="3" id="KW-1185">Reference proteome</keyword>
<dbReference type="PANTHER" id="PTHR43135:SF3">
    <property type="entry name" value="ALPHA-D-RIBOSE 1-METHYLPHOSPHONATE 5-TRIPHOSPHATE DIPHOSPHATASE"/>
    <property type="match status" value="1"/>
</dbReference>
<dbReference type="Gene3D" id="2.30.40.10">
    <property type="entry name" value="Urease, subunit C, domain 1"/>
    <property type="match status" value="1"/>
</dbReference>
<accession>A0A8J6M1Y9</accession>
<evidence type="ECO:0000313" key="2">
    <source>
        <dbReference type="EMBL" id="MBC5717704.1"/>
    </source>
</evidence>
<comment type="caution">
    <text evidence="2">The sequence shown here is derived from an EMBL/GenBank/DDBJ whole genome shotgun (WGS) entry which is preliminary data.</text>
</comment>
<dbReference type="Gene3D" id="3.20.20.140">
    <property type="entry name" value="Metal-dependent hydrolases"/>
    <property type="match status" value="1"/>
</dbReference>